<gene>
    <name evidence="7" type="ORF">CVT26_009286</name>
</gene>
<dbReference type="PANTHER" id="PTHR13634">
    <property type="entry name" value="RIBOSOME BIOGENESIS PROTEIN BRIX"/>
    <property type="match status" value="1"/>
</dbReference>
<evidence type="ECO:0000256" key="2">
    <source>
        <dbReference type="ARBA" id="ARBA00006369"/>
    </source>
</evidence>
<feature type="compositionally biased region" description="Polar residues" evidence="5">
    <location>
        <begin position="785"/>
        <end position="796"/>
    </location>
</feature>
<name>A0A409YAG8_9AGAR</name>
<evidence type="ECO:0000256" key="1">
    <source>
        <dbReference type="ARBA" id="ARBA00004604"/>
    </source>
</evidence>
<feature type="region of interest" description="Disordered" evidence="5">
    <location>
        <begin position="785"/>
        <end position="806"/>
    </location>
</feature>
<feature type="region of interest" description="Disordered" evidence="5">
    <location>
        <begin position="267"/>
        <end position="294"/>
    </location>
</feature>
<feature type="domain" description="Brix" evidence="6">
    <location>
        <begin position="47"/>
        <end position="245"/>
    </location>
</feature>
<dbReference type="PROSITE" id="PS50833">
    <property type="entry name" value="BRIX"/>
    <property type="match status" value="1"/>
</dbReference>
<dbReference type="GO" id="GO:0005730">
    <property type="term" value="C:nucleolus"/>
    <property type="evidence" value="ECO:0007669"/>
    <property type="project" value="UniProtKB-SubCell"/>
</dbReference>
<evidence type="ECO:0000256" key="5">
    <source>
        <dbReference type="SAM" id="MobiDB-lite"/>
    </source>
</evidence>
<organism evidence="7 8">
    <name type="scientific">Gymnopilus dilepis</name>
    <dbReference type="NCBI Taxonomy" id="231916"/>
    <lineage>
        <taxon>Eukaryota</taxon>
        <taxon>Fungi</taxon>
        <taxon>Dikarya</taxon>
        <taxon>Basidiomycota</taxon>
        <taxon>Agaricomycotina</taxon>
        <taxon>Agaricomycetes</taxon>
        <taxon>Agaricomycetidae</taxon>
        <taxon>Agaricales</taxon>
        <taxon>Agaricineae</taxon>
        <taxon>Hymenogastraceae</taxon>
        <taxon>Gymnopilus</taxon>
    </lineage>
</organism>
<dbReference type="Pfam" id="PF04427">
    <property type="entry name" value="Brix"/>
    <property type="match status" value="1"/>
</dbReference>
<keyword evidence="3" id="KW-0690">Ribosome biogenesis</keyword>
<feature type="compositionally biased region" description="Basic and acidic residues" evidence="5">
    <location>
        <begin position="15"/>
        <end position="27"/>
    </location>
</feature>
<dbReference type="InterPro" id="IPR007109">
    <property type="entry name" value="Brix"/>
</dbReference>
<dbReference type="InterPro" id="IPR026532">
    <property type="entry name" value="BRX1"/>
</dbReference>
<dbReference type="FunFam" id="3.40.50.10480:FF:000009">
    <property type="entry name" value="Ribosome biogenesis protein, putative"/>
    <property type="match status" value="1"/>
</dbReference>
<evidence type="ECO:0000256" key="3">
    <source>
        <dbReference type="ARBA" id="ARBA00022517"/>
    </source>
</evidence>
<dbReference type="AlphaFoldDB" id="A0A409YAG8"/>
<keyword evidence="8" id="KW-1185">Reference proteome</keyword>
<dbReference type="InParanoid" id="A0A409YAG8"/>
<accession>A0A409YAG8</accession>
<dbReference type="STRING" id="231916.A0A409YAG8"/>
<protein>
    <recommendedName>
        <fullName evidence="6">Brix domain-containing protein</fullName>
    </recommendedName>
</protein>
<dbReference type="GO" id="GO:0000027">
    <property type="term" value="P:ribosomal large subunit assembly"/>
    <property type="evidence" value="ECO:0007669"/>
    <property type="project" value="TreeGrafter"/>
</dbReference>
<dbReference type="PANTHER" id="PTHR13634:SF0">
    <property type="entry name" value="RIBOSOME BIOGENESIS PROTEIN BRX1 HOMOLOG"/>
    <property type="match status" value="1"/>
</dbReference>
<dbReference type="Proteomes" id="UP000284706">
    <property type="component" value="Unassembled WGS sequence"/>
</dbReference>
<evidence type="ECO:0000313" key="7">
    <source>
        <dbReference type="EMBL" id="PPR00005.1"/>
    </source>
</evidence>
<dbReference type="SMART" id="SM00879">
    <property type="entry name" value="Brix"/>
    <property type="match status" value="1"/>
</dbReference>
<dbReference type="SUPFAM" id="SSF52954">
    <property type="entry name" value="Class II aaRS ABD-related"/>
    <property type="match status" value="1"/>
</dbReference>
<evidence type="ECO:0000259" key="6">
    <source>
        <dbReference type="PROSITE" id="PS50833"/>
    </source>
</evidence>
<proteinExistence type="inferred from homology"/>
<dbReference type="GO" id="GO:0006364">
    <property type="term" value="P:rRNA processing"/>
    <property type="evidence" value="ECO:0007669"/>
    <property type="project" value="InterPro"/>
</dbReference>
<reference evidence="7 8" key="1">
    <citation type="journal article" date="2018" name="Evol. Lett.">
        <title>Horizontal gene cluster transfer increased hallucinogenic mushroom diversity.</title>
        <authorList>
            <person name="Reynolds H.T."/>
            <person name="Vijayakumar V."/>
            <person name="Gluck-Thaler E."/>
            <person name="Korotkin H.B."/>
            <person name="Matheny P.B."/>
            <person name="Slot J.C."/>
        </authorList>
    </citation>
    <scope>NUCLEOTIDE SEQUENCE [LARGE SCALE GENOMIC DNA]</scope>
    <source>
        <strain evidence="7 8">SRW20</strain>
    </source>
</reference>
<comment type="similarity">
    <text evidence="2">Belongs to the BRX1 family.</text>
</comment>
<dbReference type="EMBL" id="NHYE01001036">
    <property type="protein sequence ID" value="PPR00005.1"/>
    <property type="molecule type" value="Genomic_DNA"/>
</dbReference>
<evidence type="ECO:0000313" key="8">
    <source>
        <dbReference type="Proteomes" id="UP000284706"/>
    </source>
</evidence>
<dbReference type="OrthoDB" id="1638493at2759"/>
<keyword evidence="4" id="KW-0539">Nucleus</keyword>
<evidence type="ECO:0000256" key="4">
    <source>
        <dbReference type="ARBA" id="ARBA00023242"/>
    </source>
</evidence>
<feature type="region of interest" description="Disordered" evidence="5">
    <location>
        <begin position="1"/>
        <end position="47"/>
    </location>
</feature>
<comment type="caution">
    <text evidence="7">The sequence shown here is derived from an EMBL/GenBank/DDBJ whole genome shotgun (WGS) entry which is preliminary data.</text>
</comment>
<sequence length="839" mass="93999">MSSVLKAQKANASKADAKGKGKRKADEMEVDGDAPAETQPVKKKNKQRVLLLSSRGITHRMRHLMNDLEALLPHVKKDSKLDSKSQLNLLPELADLNNCNNTLYFEARRHEDLYMWAAKTPNGPSIKMHVQNIHTMDELKMTGNCLKGSRGLLSFDKAFEESEWGRLTKEVFTHIFGVPPTARRAKPFIDHILTFSIVDSKIWFRNFQIIEKDPLQPNGPPQTTLVEIGPRFVLTPIRIFEGAFGGATVYSNPEFISPAAVRMAMKREKGGKYNSRKDAEEETKRRKELRKREEDALAVSKDDLHMYGELDASSAYSLSGQVSVSVSSYYSLFESRRTARFMLQSLELTFEGQSEIYSSNTGYSSLRLCSITRQLAPPNPIELSNQGYEDDADPCTWNFVFNLPIPGWLPASTRLCMGDIGIRYGLYATAKFTSIDEDQPTSYFATLCAPFRSRVKSAEATKQIKIRRFISPPQSEVVEPSTLSYLVNSTAFASPGLAPKARIPAEILSKIQVIASVPEYTNVKDNSLLVILRLRTKDLCEEECKKIQVTEVGFDLVQEDICRYRPSASCLAQYPLPPKRMQPPNLPLRDPHPVSSMYDVGLYVSNDESECLRRSFSLLHPSESGRYKMADNNYAFINDARTDVRPTWYTIETVVPFVHHNTTFGDDADRASEWAGPKNLRPTLHSPLYSVTQDIAVTLTCTYDLEGRGGKVAKEKLCFRIPMAFMNVAPRQQVDPSRCSTTSGVPALAARSSELPILPAYSQLYDSNGQRKVDYSTPLPLYTPHSSMPTTESQENLIDRSSEPASVQDNVYDAERIDVKINTPILLSDVESSGSARTA</sequence>
<comment type="subcellular location">
    <subcellularLocation>
        <location evidence="1">Nucleus</location>
        <location evidence="1">Nucleolus</location>
    </subcellularLocation>
</comment>
<dbReference type="GO" id="GO:0019843">
    <property type="term" value="F:rRNA binding"/>
    <property type="evidence" value="ECO:0007669"/>
    <property type="project" value="InterPro"/>
</dbReference>